<evidence type="ECO:0000313" key="1">
    <source>
        <dbReference type="EMBL" id="HAE51568.1"/>
    </source>
</evidence>
<sequence>MAALTALGIMRAPAAAPILPEGAVPLCQAMAGRVDAIGGAGPVFLRSWDAPAGSGPHPDPALAGAAFAYDNALALRALIACGRSDAAARIATAFADAVLSEDPRQAGADRGRVRNAYRAGAQTESPPPPNGWWDAAAGRWVEDPYQTGTATGNAAWVGLALLAVVERPEDPAFPTDLRRQALDAARRIGGWVIDQTADEAGPGGYTGGVDGAGAGLRRIGWKSTEHHADLVALFTRLTAADPGTAGWGVAADRARRFLDRMWQAGSDHFPTGTLPDGATLNTRTSGLDAQLWPLLLQGAPVAWRSAWAWAGDAHGIDGGFDFNDDRDGIWIEGTAQAALVAGHLGQTGEAQRLLDLVLGEVSPGGWLWATRRPSITTGLAIGPDSVIDDFRYHRWPHLGATAWAVLAATGANPFTTAS</sequence>
<gene>
    <name evidence="1" type="ORF">DCK97_29570</name>
</gene>
<organism evidence="1 2">
    <name type="scientific">Tistrella mobilis</name>
    <dbReference type="NCBI Taxonomy" id="171437"/>
    <lineage>
        <taxon>Bacteria</taxon>
        <taxon>Pseudomonadati</taxon>
        <taxon>Pseudomonadota</taxon>
        <taxon>Alphaproteobacteria</taxon>
        <taxon>Geminicoccales</taxon>
        <taxon>Geminicoccaceae</taxon>
        <taxon>Tistrella</taxon>
    </lineage>
</organism>
<dbReference type="AlphaFoldDB" id="A0A3B9IV80"/>
<evidence type="ECO:0008006" key="3">
    <source>
        <dbReference type="Google" id="ProtNLM"/>
    </source>
</evidence>
<name>A0A3B9IV80_9PROT</name>
<dbReference type="EMBL" id="DMAI01000495">
    <property type="protein sequence ID" value="HAE51568.1"/>
    <property type="molecule type" value="Genomic_DNA"/>
</dbReference>
<protein>
    <recommendedName>
        <fullName evidence="3">Methylaspartate ammonia-lyase</fullName>
    </recommendedName>
</protein>
<reference evidence="1 2" key="1">
    <citation type="journal article" date="2018" name="Nat. Biotechnol.">
        <title>A standardized bacterial taxonomy based on genome phylogeny substantially revises the tree of life.</title>
        <authorList>
            <person name="Parks D.H."/>
            <person name="Chuvochina M."/>
            <person name="Waite D.W."/>
            <person name="Rinke C."/>
            <person name="Skarshewski A."/>
            <person name="Chaumeil P.A."/>
            <person name="Hugenholtz P."/>
        </authorList>
    </citation>
    <scope>NUCLEOTIDE SEQUENCE [LARGE SCALE GENOMIC DNA]</scope>
    <source>
        <strain evidence="1">UBA8739</strain>
    </source>
</reference>
<accession>A0A3B9IV80</accession>
<evidence type="ECO:0000313" key="2">
    <source>
        <dbReference type="Proteomes" id="UP000257706"/>
    </source>
</evidence>
<dbReference type="Proteomes" id="UP000257706">
    <property type="component" value="Unassembled WGS sequence"/>
</dbReference>
<comment type="caution">
    <text evidence="1">The sequence shown here is derived from an EMBL/GenBank/DDBJ whole genome shotgun (WGS) entry which is preliminary data.</text>
</comment>
<proteinExistence type="predicted"/>